<accession>A0A8B6BXF5</accession>
<dbReference type="OrthoDB" id="6120539at2759"/>
<dbReference type="AlphaFoldDB" id="A0A8B6BXF5"/>
<gene>
    <name evidence="1" type="ORF">MGAL_10B049858</name>
</gene>
<comment type="caution">
    <text evidence="1">The sequence shown here is derived from an EMBL/GenBank/DDBJ whole genome shotgun (WGS) entry which is preliminary data.</text>
</comment>
<dbReference type="Proteomes" id="UP000596742">
    <property type="component" value="Unassembled WGS sequence"/>
</dbReference>
<protein>
    <recommendedName>
        <fullName evidence="3">Neuralized pats1</fullName>
    </recommendedName>
</protein>
<evidence type="ECO:0000313" key="2">
    <source>
        <dbReference type="Proteomes" id="UP000596742"/>
    </source>
</evidence>
<name>A0A8B6BXF5_MYTGA</name>
<evidence type="ECO:0008006" key="3">
    <source>
        <dbReference type="Google" id="ProtNLM"/>
    </source>
</evidence>
<organism evidence="1 2">
    <name type="scientific">Mytilus galloprovincialis</name>
    <name type="common">Mediterranean mussel</name>
    <dbReference type="NCBI Taxonomy" id="29158"/>
    <lineage>
        <taxon>Eukaryota</taxon>
        <taxon>Metazoa</taxon>
        <taxon>Spiralia</taxon>
        <taxon>Lophotrochozoa</taxon>
        <taxon>Mollusca</taxon>
        <taxon>Bivalvia</taxon>
        <taxon>Autobranchia</taxon>
        <taxon>Pteriomorphia</taxon>
        <taxon>Mytilida</taxon>
        <taxon>Mytiloidea</taxon>
        <taxon>Mytilidae</taxon>
        <taxon>Mytilinae</taxon>
        <taxon>Mytilus</taxon>
    </lineage>
</organism>
<evidence type="ECO:0000313" key="1">
    <source>
        <dbReference type="EMBL" id="VDH97164.1"/>
    </source>
</evidence>
<sequence length="437" mass="50412">MKETYSKDLISKGDFASYENRVHLAGAMNIGKSSLASTLIGEKVPTAYHSTDGLVVHFGRIGIHLEDKKMIPFVQSDSNILHKIILEKPQRSTQTANYFQEICDGTYRIKVAPSDLIDFGGQRPFDMTHQLFIHHKGTFILMFDGRYRLNTPLKEYPQGDITAKDILVHWVNSILIYCQPGDDKMPIILFAATHSDVICADEISVKKKEFIDELTLLFQSHKQRKHIVCDRLFFIDATNRDDLEIELLKDALVDIAFKQPTWGNRISVAWVPLELQISEWRTNGINFLQKEEIKKFNESNPEFMMNETRLEEFLNLQHSLGKVIYIDQPGLQNFIVIQPKAMIKILRSFVTHEKLWPKDYELRVILASIATSGMVEKKQLLSLWSQPQFKQLLPSTEHKEYIIQVLLHFDILVEPKCDEESCETYLVPCLNVEISTD</sequence>
<reference evidence="1" key="1">
    <citation type="submission" date="2018-11" db="EMBL/GenBank/DDBJ databases">
        <authorList>
            <person name="Alioto T."/>
            <person name="Alioto T."/>
        </authorList>
    </citation>
    <scope>NUCLEOTIDE SEQUENCE</scope>
</reference>
<keyword evidence="2" id="KW-1185">Reference proteome</keyword>
<dbReference type="EMBL" id="UYJE01000862">
    <property type="protein sequence ID" value="VDH97164.1"/>
    <property type="molecule type" value="Genomic_DNA"/>
</dbReference>
<dbReference type="Gene3D" id="3.40.50.300">
    <property type="entry name" value="P-loop containing nucleotide triphosphate hydrolases"/>
    <property type="match status" value="1"/>
</dbReference>
<dbReference type="SUPFAM" id="SSF52540">
    <property type="entry name" value="P-loop containing nucleoside triphosphate hydrolases"/>
    <property type="match status" value="1"/>
</dbReference>
<proteinExistence type="predicted"/>
<dbReference type="InterPro" id="IPR027417">
    <property type="entry name" value="P-loop_NTPase"/>
</dbReference>